<dbReference type="AlphaFoldDB" id="A0A9K3JQM2"/>
<dbReference type="Proteomes" id="UP000215914">
    <property type="component" value="Unassembled WGS sequence"/>
</dbReference>
<comment type="caution">
    <text evidence="1">The sequence shown here is derived from an EMBL/GenBank/DDBJ whole genome shotgun (WGS) entry which is preliminary data.</text>
</comment>
<reference evidence="1" key="2">
    <citation type="submission" date="2020-06" db="EMBL/GenBank/DDBJ databases">
        <title>Helianthus annuus Genome sequencing and assembly Release 2.</title>
        <authorList>
            <person name="Gouzy J."/>
            <person name="Langlade N."/>
            <person name="Munos S."/>
        </authorList>
    </citation>
    <scope>NUCLEOTIDE SEQUENCE</scope>
    <source>
        <tissue evidence="1">Leaves</tissue>
    </source>
</reference>
<sequence length="49" mass="5433">MPLEILPSPVMYPPLSPAKATYPPLIFLTSYRSRKSPVMCLDAPLSTIQ</sequence>
<accession>A0A9K3JQM2</accession>
<name>A0A9K3JQM2_HELAN</name>
<proteinExistence type="predicted"/>
<organism evidence="1 2">
    <name type="scientific">Helianthus annuus</name>
    <name type="common">Common sunflower</name>
    <dbReference type="NCBI Taxonomy" id="4232"/>
    <lineage>
        <taxon>Eukaryota</taxon>
        <taxon>Viridiplantae</taxon>
        <taxon>Streptophyta</taxon>
        <taxon>Embryophyta</taxon>
        <taxon>Tracheophyta</taxon>
        <taxon>Spermatophyta</taxon>
        <taxon>Magnoliopsida</taxon>
        <taxon>eudicotyledons</taxon>
        <taxon>Gunneridae</taxon>
        <taxon>Pentapetalae</taxon>
        <taxon>asterids</taxon>
        <taxon>campanulids</taxon>
        <taxon>Asterales</taxon>
        <taxon>Asteraceae</taxon>
        <taxon>Asteroideae</taxon>
        <taxon>Heliantheae alliance</taxon>
        <taxon>Heliantheae</taxon>
        <taxon>Helianthus</taxon>
    </lineage>
</organism>
<reference evidence="1" key="1">
    <citation type="journal article" date="2017" name="Nature">
        <title>The sunflower genome provides insights into oil metabolism, flowering and Asterid evolution.</title>
        <authorList>
            <person name="Badouin H."/>
            <person name="Gouzy J."/>
            <person name="Grassa C.J."/>
            <person name="Murat F."/>
            <person name="Staton S.E."/>
            <person name="Cottret L."/>
            <person name="Lelandais-Briere C."/>
            <person name="Owens G.L."/>
            <person name="Carrere S."/>
            <person name="Mayjonade B."/>
            <person name="Legrand L."/>
            <person name="Gill N."/>
            <person name="Kane N.C."/>
            <person name="Bowers J.E."/>
            <person name="Hubner S."/>
            <person name="Bellec A."/>
            <person name="Berard A."/>
            <person name="Berges H."/>
            <person name="Blanchet N."/>
            <person name="Boniface M.C."/>
            <person name="Brunel D."/>
            <person name="Catrice O."/>
            <person name="Chaidir N."/>
            <person name="Claudel C."/>
            <person name="Donnadieu C."/>
            <person name="Faraut T."/>
            <person name="Fievet G."/>
            <person name="Helmstetter N."/>
            <person name="King M."/>
            <person name="Knapp S.J."/>
            <person name="Lai Z."/>
            <person name="Le Paslier M.C."/>
            <person name="Lippi Y."/>
            <person name="Lorenzon L."/>
            <person name="Mandel J.R."/>
            <person name="Marage G."/>
            <person name="Marchand G."/>
            <person name="Marquand E."/>
            <person name="Bret-Mestries E."/>
            <person name="Morien E."/>
            <person name="Nambeesan S."/>
            <person name="Nguyen T."/>
            <person name="Pegot-Espagnet P."/>
            <person name="Pouilly N."/>
            <person name="Raftis F."/>
            <person name="Sallet E."/>
            <person name="Schiex T."/>
            <person name="Thomas J."/>
            <person name="Vandecasteele C."/>
            <person name="Vares D."/>
            <person name="Vear F."/>
            <person name="Vautrin S."/>
            <person name="Crespi M."/>
            <person name="Mangin B."/>
            <person name="Burke J.M."/>
            <person name="Salse J."/>
            <person name="Munos S."/>
            <person name="Vincourt P."/>
            <person name="Rieseberg L.H."/>
            <person name="Langlade N.B."/>
        </authorList>
    </citation>
    <scope>NUCLEOTIDE SEQUENCE</scope>
    <source>
        <tissue evidence="1">Leaves</tissue>
    </source>
</reference>
<dbReference type="EMBL" id="MNCJ02000317">
    <property type="protein sequence ID" value="KAF5819971.1"/>
    <property type="molecule type" value="Genomic_DNA"/>
</dbReference>
<evidence type="ECO:0000313" key="1">
    <source>
        <dbReference type="EMBL" id="KAF5819971.1"/>
    </source>
</evidence>
<keyword evidence="2" id="KW-1185">Reference proteome</keyword>
<evidence type="ECO:0000313" key="2">
    <source>
        <dbReference type="Proteomes" id="UP000215914"/>
    </source>
</evidence>
<dbReference type="Gramene" id="mRNA:HanXRQr2_Chr02g0083641">
    <property type="protein sequence ID" value="CDS:HanXRQr2_Chr02g0083641.1"/>
    <property type="gene ID" value="HanXRQr2_Chr02g0083641"/>
</dbReference>
<gene>
    <name evidence="1" type="ORF">HanXRQr2_Chr02g0083641</name>
</gene>
<protein>
    <submittedName>
        <fullName evidence="1">Uncharacterized protein</fullName>
    </submittedName>
</protein>